<dbReference type="Proteomes" id="UP000681720">
    <property type="component" value="Unassembled WGS sequence"/>
</dbReference>
<accession>A0A8S3J0C0</accession>
<sequence length="207" mass="24428">RPLNVRQAFIRNITNTSITIDWEDDSYNQNANISYYELVLKCNNTIQYRTLINGSLASYTFPSLFPNTIYSIDISVVDTWKRYSGSITINGTTLSSTNSNEFKKSYQFVDHNLIDQSVSCYRLDSQLLLIEFNNSQLLSIQRIYNVTIFDYQDHVAYTDNHYNQQYYLTTKTLNSFIYRLKRKSLTFKIKFIFSTNQLEYVETIVKY</sequence>
<evidence type="ECO:0000313" key="2">
    <source>
        <dbReference type="EMBL" id="CAF5210285.1"/>
    </source>
</evidence>
<dbReference type="SUPFAM" id="SSF49265">
    <property type="entry name" value="Fibronectin type III"/>
    <property type="match status" value="1"/>
</dbReference>
<dbReference type="InterPro" id="IPR003961">
    <property type="entry name" value="FN3_dom"/>
</dbReference>
<dbReference type="EMBL" id="CAJOBJ010352605">
    <property type="protein sequence ID" value="CAF5210285.1"/>
    <property type="molecule type" value="Genomic_DNA"/>
</dbReference>
<proteinExistence type="predicted"/>
<name>A0A8S3J0C0_9BILA</name>
<evidence type="ECO:0000259" key="1">
    <source>
        <dbReference type="PROSITE" id="PS50853"/>
    </source>
</evidence>
<feature type="non-terminal residue" evidence="2">
    <location>
        <position position="207"/>
    </location>
</feature>
<feature type="non-terminal residue" evidence="2">
    <location>
        <position position="1"/>
    </location>
</feature>
<comment type="caution">
    <text evidence="2">The sequence shown here is derived from an EMBL/GenBank/DDBJ whole genome shotgun (WGS) entry which is preliminary data.</text>
</comment>
<feature type="domain" description="Fibronectin type-III" evidence="1">
    <location>
        <begin position="1"/>
        <end position="96"/>
    </location>
</feature>
<organism evidence="2 3">
    <name type="scientific">Rotaria magnacalcarata</name>
    <dbReference type="NCBI Taxonomy" id="392030"/>
    <lineage>
        <taxon>Eukaryota</taxon>
        <taxon>Metazoa</taxon>
        <taxon>Spiralia</taxon>
        <taxon>Gnathifera</taxon>
        <taxon>Rotifera</taxon>
        <taxon>Eurotatoria</taxon>
        <taxon>Bdelloidea</taxon>
        <taxon>Philodinida</taxon>
        <taxon>Philodinidae</taxon>
        <taxon>Rotaria</taxon>
    </lineage>
</organism>
<dbReference type="InterPro" id="IPR013783">
    <property type="entry name" value="Ig-like_fold"/>
</dbReference>
<dbReference type="CDD" id="cd00063">
    <property type="entry name" value="FN3"/>
    <property type="match status" value="1"/>
</dbReference>
<dbReference type="Pfam" id="PF00041">
    <property type="entry name" value="fn3"/>
    <property type="match status" value="1"/>
</dbReference>
<protein>
    <recommendedName>
        <fullName evidence="1">Fibronectin type-III domain-containing protein</fullName>
    </recommendedName>
</protein>
<gene>
    <name evidence="2" type="ORF">GIL414_LOCUS79558</name>
</gene>
<reference evidence="2" key="1">
    <citation type="submission" date="2021-02" db="EMBL/GenBank/DDBJ databases">
        <authorList>
            <person name="Nowell W R."/>
        </authorList>
    </citation>
    <scope>NUCLEOTIDE SEQUENCE</scope>
</reference>
<evidence type="ECO:0000313" key="3">
    <source>
        <dbReference type="Proteomes" id="UP000681720"/>
    </source>
</evidence>
<dbReference type="AlphaFoldDB" id="A0A8S3J0C0"/>
<dbReference type="InterPro" id="IPR036116">
    <property type="entry name" value="FN3_sf"/>
</dbReference>
<dbReference type="Gene3D" id="2.60.40.10">
    <property type="entry name" value="Immunoglobulins"/>
    <property type="match status" value="1"/>
</dbReference>
<dbReference type="PROSITE" id="PS50853">
    <property type="entry name" value="FN3"/>
    <property type="match status" value="1"/>
</dbReference>